<dbReference type="EC" id="2.3.1.225" evidence="7"/>
<dbReference type="AlphaFoldDB" id="A2EAK0"/>
<dbReference type="STRING" id="5722.A2EAK0"/>
<dbReference type="FunCoup" id="A2EAK0">
    <property type="interactions" value="255"/>
</dbReference>
<feature type="transmembrane region" description="Helical" evidence="7">
    <location>
        <begin position="175"/>
        <end position="198"/>
    </location>
</feature>
<keyword evidence="2 7" id="KW-0808">Transferase</keyword>
<feature type="transmembrane region" description="Helical" evidence="7">
    <location>
        <begin position="75"/>
        <end position="96"/>
    </location>
</feature>
<dbReference type="GO" id="GO:0006612">
    <property type="term" value="P:protein targeting to membrane"/>
    <property type="evidence" value="ECO:0000318"/>
    <property type="project" value="GO_Central"/>
</dbReference>
<organism evidence="9 10">
    <name type="scientific">Trichomonas vaginalis (strain ATCC PRA-98 / G3)</name>
    <dbReference type="NCBI Taxonomy" id="412133"/>
    <lineage>
        <taxon>Eukaryota</taxon>
        <taxon>Metamonada</taxon>
        <taxon>Parabasalia</taxon>
        <taxon>Trichomonadida</taxon>
        <taxon>Trichomonadidae</taxon>
        <taxon>Trichomonas</taxon>
    </lineage>
</organism>
<name>A2EAK0_TRIV3</name>
<dbReference type="Pfam" id="PF01529">
    <property type="entry name" value="DHHC"/>
    <property type="match status" value="1"/>
</dbReference>
<dbReference type="InterPro" id="IPR001594">
    <property type="entry name" value="Palmitoyltrfase_DHHC"/>
</dbReference>
<comment type="similarity">
    <text evidence="7">Belongs to the DHHC palmitoyltransferase family.</text>
</comment>
<feature type="domain" description="Palmitoyltransferase DHHC" evidence="8">
    <location>
        <begin position="138"/>
        <end position="249"/>
    </location>
</feature>
<comment type="catalytic activity">
    <reaction evidence="7">
        <text>L-cysteinyl-[protein] + hexadecanoyl-CoA = S-hexadecanoyl-L-cysteinyl-[protein] + CoA</text>
        <dbReference type="Rhea" id="RHEA:36683"/>
        <dbReference type="Rhea" id="RHEA-COMP:10131"/>
        <dbReference type="Rhea" id="RHEA-COMP:11032"/>
        <dbReference type="ChEBI" id="CHEBI:29950"/>
        <dbReference type="ChEBI" id="CHEBI:57287"/>
        <dbReference type="ChEBI" id="CHEBI:57379"/>
        <dbReference type="ChEBI" id="CHEBI:74151"/>
        <dbReference type="EC" id="2.3.1.225"/>
    </reaction>
</comment>
<reference evidence="9" key="1">
    <citation type="submission" date="2006-10" db="EMBL/GenBank/DDBJ databases">
        <authorList>
            <person name="Amadeo P."/>
            <person name="Zhao Q."/>
            <person name="Wortman J."/>
            <person name="Fraser-Liggett C."/>
            <person name="Carlton J."/>
        </authorList>
    </citation>
    <scope>NUCLEOTIDE SEQUENCE</scope>
    <source>
        <strain evidence="9">G3</strain>
    </source>
</reference>
<evidence type="ECO:0000259" key="8">
    <source>
        <dbReference type="Pfam" id="PF01529"/>
    </source>
</evidence>
<evidence type="ECO:0000256" key="3">
    <source>
        <dbReference type="ARBA" id="ARBA00022692"/>
    </source>
</evidence>
<dbReference type="GO" id="GO:0019706">
    <property type="term" value="F:protein-cysteine S-palmitoyltransferase activity"/>
    <property type="evidence" value="ECO:0000318"/>
    <property type="project" value="GO_Central"/>
</dbReference>
<feature type="transmembrane region" description="Helical" evidence="7">
    <location>
        <begin position="44"/>
        <end position="63"/>
    </location>
</feature>
<dbReference type="OrthoDB" id="302728at2759"/>
<keyword evidence="4 7" id="KW-1133">Transmembrane helix</keyword>
<keyword evidence="6 7" id="KW-0012">Acyltransferase</keyword>
<evidence type="ECO:0000313" key="10">
    <source>
        <dbReference type="Proteomes" id="UP000001542"/>
    </source>
</evidence>
<keyword evidence="5 7" id="KW-0472">Membrane</keyword>
<dbReference type="PROSITE" id="PS50216">
    <property type="entry name" value="DHHC"/>
    <property type="match status" value="1"/>
</dbReference>
<feature type="transmembrane region" description="Helical" evidence="7">
    <location>
        <begin position="210"/>
        <end position="230"/>
    </location>
</feature>
<evidence type="ECO:0000256" key="1">
    <source>
        <dbReference type="ARBA" id="ARBA00004141"/>
    </source>
</evidence>
<dbReference type="InParanoid" id="A2EAK0"/>
<evidence type="ECO:0000313" key="9">
    <source>
        <dbReference type="EMBL" id="EAY10311.1"/>
    </source>
</evidence>
<dbReference type="VEuPathDB" id="TrichDB:TVAGG3_1004360"/>
<dbReference type="GO" id="GO:0016020">
    <property type="term" value="C:membrane"/>
    <property type="evidence" value="ECO:0007669"/>
    <property type="project" value="UniProtKB-SubCell"/>
</dbReference>
<evidence type="ECO:0000256" key="6">
    <source>
        <dbReference type="ARBA" id="ARBA00023315"/>
    </source>
</evidence>
<comment type="domain">
    <text evidence="7">The DHHC domain is required for palmitoyltransferase activity.</text>
</comment>
<evidence type="ECO:0000256" key="7">
    <source>
        <dbReference type="RuleBase" id="RU079119"/>
    </source>
</evidence>
<keyword evidence="3 7" id="KW-0812">Transmembrane</keyword>
<accession>A2EAK0</accession>
<gene>
    <name evidence="9" type="ORF">TVAG_491690</name>
</gene>
<sequence length="295" mass="35464">MDPELYQTWSNYETNWEDRSNCCCNVAYFPDGDFTIVQHFIKNITKPILVTLVSILTFINLAYDIYFSTKSLKQLIILEIVSLIIYLCFFFSYWILIVRGPGYIPYNWSVRKLKSYPWRLMMNSIAIYSQQEHFARMSDRPYRASFSVTARRFVLRADHICLWTNSWVGLNNQRYFILLTFWVVIYGLCWFLLRWNWYFVIFRPFKFHQVFALVIAPFFLYMMGFALHHFRHAFINAIHNKTIIEKHNKRNTDDFNRGCLNNFEEICGSKYLMFLWPIPCVCLQPKGDGLYQQTI</sequence>
<dbReference type="PANTHER" id="PTHR22883">
    <property type="entry name" value="ZINC FINGER DHHC DOMAIN CONTAINING PROTEIN"/>
    <property type="match status" value="1"/>
</dbReference>
<protein>
    <recommendedName>
        <fullName evidence="7">Palmitoyltransferase</fullName>
        <ecNumber evidence="7">2.3.1.225</ecNumber>
    </recommendedName>
</protein>
<evidence type="ECO:0000256" key="5">
    <source>
        <dbReference type="ARBA" id="ARBA00023136"/>
    </source>
</evidence>
<dbReference type="Proteomes" id="UP000001542">
    <property type="component" value="Unassembled WGS sequence"/>
</dbReference>
<dbReference type="GO" id="GO:0005783">
    <property type="term" value="C:endoplasmic reticulum"/>
    <property type="evidence" value="ECO:0000318"/>
    <property type="project" value="GO_Central"/>
</dbReference>
<dbReference type="PANTHER" id="PTHR22883:SF147">
    <property type="entry name" value="PALMITOYLTRANSFERASE"/>
    <property type="match status" value="1"/>
</dbReference>
<proteinExistence type="inferred from homology"/>
<evidence type="ECO:0000256" key="4">
    <source>
        <dbReference type="ARBA" id="ARBA00022989"/>
    </source>
</evidence>
<evidence type="ECO:0000256" key="2">
    <source>
        <dbReference type="ARBA" id="ARBA00022679"/>
    </source>
</evidence>
<keyword evidence="10" id="KW-1185">Reference proteome</keyword>
<dbReference type="VEuPathDB" id="TrichDB:TVAG_491690"/>
<reference evidence="9" key="2">
    <citation type="journal article" date="2007" name="Science">
        <title>Draft genome sequence of the sexually transmitted pathogen Trichomonas vaginalis.</title>
        <authorList>
            <person name="Carlton J.M."/>
            <person name="Hirt R.P."/>
            <person name="Silva J.C."/>
            <person name="Delcher A.L."/>
            <person name="Schatz M."/>
            <person name="Zhao Q."/>
            <person name="Wortman J.R."/>
            <person name="Bidwell S.L."/>
            <person name="Alsmark U.C.M."/>
            <person name="Besteiro S."/>
            <person name="Sicheritz-Ponten T."/>
            <person name="Noel C.J."/>
            <person name="Dacks J.B."/>
            <person name="Foster P.G."/>
            <person name="Simillion C."/>
            <person name="Van de Peer Y."/>
            <person name="Miranda-Saavedra D."/>
            <person name="Barton G.J."/>
            <person name="Westrop G.D."/>
            <person name="Mueller S."/>
            <person name="Dessi D."/>
            <person name="Fiori P.L."/>
            <person name="Ren Q."/>
            <person name="Paulsen I."/>
            <person name="Zhang H."/>
            <person name="Bastida-Corcuera F.D."/>
            <person name="Simoes-Barbosa A."/>
            <person name="Brown M.T."/>
            <person name="Hayes R.D."/>
            <person name="Mukherjee M."/>
            <person name="Okumura C.Y."/>
            <person name="Schneider R."/>
            <person name="Smith A.J."/>
            <person name="Vanacova S."/>
            <person name="Villalvazo M."/>
            <person name="Haas B.J."/>
            <person name="Pertea M."/>
            <person name="Feldblyum T.V."/>
            <person name="Utterback T.R."/>
            <person name="Shu C.L."/>
            <person name="Osoegawa K."/>
            <person name="de Jong P.J."/>
            <person name="Hrdy I."/>
            <person name="Horvathova L."/>
            <person name="Zubacova Z."/>
            <person name="Dolezal P."/>
            <person name="Malik S.B."/>
            <person name="Logsdon J.M. Jr."/>
            <person name="Henze K."/>
            <person name="Gupta A."/>
            <person name="Wang C.C."/>
            <person name="Dunne R.L."/>
            <person name="Upcroft J.A."/>
            <person name="Upcroft P."/>
            <person name="White O."/>
            <person name="Salzberg S.L."/>
            <person name="Tang P."/>
            <person name="Chiu C.-H."/>
            <person name="Lee Y.-S."/>
            <person name="Embley T.M."/>
            <person name="Coombs G.H."/>
            <person name="Mottram J.C."/>
            <person name="Tachezy J."/>
            <person name="Fraser-Liggett C.M."/>
            <person name="Johnson P.J."/>
        </authorList>
    </citation>
    <scope>NUCLEOTIDE SEQUENCE [LARGE SCALE GENOMIC DNA]</scope>
    <source>
        <strain evidence="9">G3</strain>
    </source>
</reference>
<dbReference type="GO" id="GO:0005794">
    <property type="term" value="C:Golgi apparatus"/>
    <property type="evidence" value="ECO:0000318"/>
    <property type="project" value="GO_Central"/>
</dbReference>
<dbReference type="EMBL" id="DS113340">
    <property type="protein sequence ID" value="EAY10311.1"/>
    <property type="molecule type" value="Genomic_DNA"/>
</dbReference>
<comment type="subcellular location">
    <subcellularLocation>
        <location evidence="1">Membrane</location>
        <topology evidence="1">Multi-pass membrane protein</topology>
    </subcellularLocation>
</comment>
<dbReference type="InterPro" id="IPR039859">
    <property type="entry name" value="PFA4/ZDH16/20/ERF2-like"/>
</dbReference>
<dbReference type="KEGG" id="tva:4768245"/>
<dbReference type="RefSeq" id="XP_001322534.1">
    <property type="nucleotide sequence ID" value="XM_001322499.1"/>
</dbReference>